<name>A0A2X0K853_9BASI</name>
<evidence type="ECO:0000313" key="2">
    <source>
        <dbReference type="Proteomes" id="UP000249723"/>
    </source>
</evidence>
<organism evidence="1 2">
    <name type="scientific">Microbotryum saponariae</name>
    <dbReference type="NCBI Taxonomy" id="289078"/>
    <lineage>
        <taxon>Eukaryota</taxon>
        <taxon>Fungi</taxon>
        <taxon>Dikarya</taxon>
        <taxon>Basidiomycota</taxon>
        <taxon>Pucciniomycotina</taxon>
        <taxon>Microbotryomycetes</taxon>
        <taxon>Microbotryales</taxon>
        <taxon>Microbotryaceae</taxon>
        <taxon>Microbotryum</taxon>
    </lineage>
</organism>
<dbReference type="Proteomes" id="UP000249723">
    <property type="component" value="Unassembled WGS sequence"/>
</dbReference>
<reference evidence="2" key="1">
    <citation type="submission" date="2016-10" db="EMBL/GenBank/DDBJ databases">
        <authorList>
            <person name="Jeantristanb JTB J.-T."/>
            <person name="Ricardo R."/>
        </authorList>
    </citation>
    <scope>NUCLEOTIDE SEQUENCE [LARGE SCALE GENOMIC DNA]</scope>
</reference>
<proteinExistence type="predicted"/>
<dbReference type="AlphaFoldDB" id="A0A2X0K853"/>
<dbReference type="EMBL" id="FMWP01000117">
    <property type="protein sequence ID" value="SDA01711.1"/>
    <property type="molecule type" value="Genomic_DNA"/>
</dbReference>
<protein>
    <submittedName>
        <fullName evidence="1">BZ3500_MvSof-1268-A1-R1_Chr10-2g02904 protein</fullName>
    </submittedName>
</protein>
<sequence>MTHFGSGRNWMIEGITLRCGRHAKQVVSVLLREAEGHVPGCFDGKWNLGAPCIAHRSNFKSVVHARLDTCTQKLQNTKRVHEGGSIQELDLARLNKAKSPAT</sequence>
<evidence type="ECO:0000313" key="1">
    <source>
        <dbReference type="EMBL" id="SDA01711.1"/>
    </source>
</evidence>
<accession>A0A2X0K853</accession>
<gene>
    <name evidence="1" type="ORF">BZ3500_MVSOF-1268-A1-R1_CHR10-2G02904</name>
</gene>
<keyword evidence="2" id="KW-1185">Reference proteome</keyword>